<dbReference type="OrthoDB" id="1550976at2"/>
<name>A0A1G8B8Y6_9BURK</name>
<keyword evidence="2" id="KW-0418">Kinase</keyword>
<organism evidence="2 3">
    <name type="scientific">Paraburkholderia phenazinium</name>
    <dbReference type="NCBI Taxonomy" id="60549"/>
    <lineage>
        <taxon>Bacteria</taxon>
        <taxon>Pseudomonadati</taxon>
        <taxon>Pseudomonadota</taxon>
        <taxon>Betaproteobacteria</taxon>
        <taxon>Burkholderiales</taxon>
        <taxon>Burkholderiaceae</taxon>
        <taxon>Paraburkholderia</taxon>
    </lineage>
</organism>
<dbReference type="GO" id="GO:0005524">
    <property type="term" value="F:ATP binding"/>
    <property type="evidence" value="ECO:0007669"/>
    <property type="project" value="InterPro"/>
</dbReference>
<dbReference type="InterPro" id="IPR006083">
    <property type="entry name" value="PRK/URK"/>
</dbReference>
<dbReference type="AlphaFoldDB" id="A0A1G8B8Y6"/>
<reference evidence="2 3" key="1">
    <citation type="submission" date="2016-10" db="EMBL/GenBank/DDBJ databases">
        <authorList>
            <person name="de Groot N.N."/>
        </authorList>
    </citation>
    <scope>NUCLEOTIDE SEQUENCE [LARGE SCALE GENOMIC DNA]</scope>
    <source>
        <strain evidence="2 3">LMG 2247</strain>
    </source>
</reference>
<dbReference type="GO" id="GO:0016301">
    <property type="term" value="F:kinase activity"/>
    <property type="evidence" value="ECO:0007669"/>
    <property type="project" value="UniProtKB-KW"/>
</dbReference>
<proteinExistence type="predicted"/>
<dbReference type="Pfam" id="PF00485">
    <property type="entry name" value="PRK"/>
    <property type="match status" value="1"/>
</dbReference>
<feature type="domain" description="Phosphoribulokinase/uridine kinase" evidence="1">
    <location>
        <begin position="21"/>
        <end position="204"/>
    </location>
</feature>
<evidence type="ECO:0000313" key="2">
    <source>
        <dbReference type="EMBL" id="SDH29666.1"/>
    </source>
</evidence>
<keyword evidence="2" id="KW-0808">Transferase</keyword>
<dbReference type="SUPFAM" id="SSF52540">
    <property type="entry name" value="P-loop containing nucleoside triphosphate hydrolases"/>
    <property type="match status" value="1"/>
</dbReference>
<dbReference type="Proteomes" id="UP000199706">
    <property type="component" value="Unassembled WGS sequence"/>
</dbReference>
<gene>
    <name evidence="2" type="ORF">SAMN05216466_108326</name>
</gene>
<dbReference type="PANTHER" id="PTHR10285">
    <property type="entry name" value="URIDINE KINASE"/>
    <property type="match status" value="1"/>
</dbReference>
<dbReference type="Gene3D" id="3.40.50.300">
    <property type="entry name" value="P-loop containing nucleotide triphosphate hydrolases"/>
    <property type="match status" value="2"/>
</dbReference>
<evidence type="ECO:0000259" key="1">
    <source>
        <dbReference type="Pfam" id="PF00485"/>
    </source>
</evidence>
<dbReference type="InterPro" id="IPR027417">
    <property type="entry name" value="P-loop_NTPase"/>
</dbReference>
<protein>
    <submittedName>
        <fullName evidence="2">Panthothenate kinase</fullName>
    </submittedName>
</protein>
<evidence type="ECO:0000313" key="3">
    <source>
        <dbReference type="Proteomes" id="UP000199706"/>
    </source>
</evidence>
<dbReference type="EMBL" id="FNCJ01000008">
    <property type="protein sequence ID" value="SDH29666.1"/>
    <property type="molecule type" value="Genomic_DNA"/>
</dbReference>
<dbReference type="RefSeq" id="WP_090686283.1">
    <property type="nucleotide sequence ID" value="NZ_CADERL010000044.1"/>
</dbReference>
<sequence length="218" mass="24448">MIENHFLVRLERLIADGERRILGLVGAPGAGKSTLAQAILERLPGRAVVVPMDGFHLANVELERLGRASRKGAEDTFDSAGYVALLERLRAQRNDEVIYAPTFRREIEEPVAGAIPVMPDTPLVITEGNYLLLERGHWKAVRPLLDEAWYVDLVPEVRRQRLVDRHVKFGRDEAAARDWVQHTDEVNAALIESTRARADMVFHWTSQSGDAVPVDGEE</sequence>
<dbReference type="NCBIfam" id="NF006743">
    <property type="entry name" value="PRK09270.1-2"/>
    <property type="match status" value="1"/>
</dbReference>
<accession>A0A1G8B8Y6</accession>